<dbReference type="AlphaFoldDB" id="A0A167HRQ7"/>
<accession>A0A167HRQ7</accession>
<organism evidence="3 4">
    <name type="scientific">Calocera viscosa (strain TUFC12733)</name>
    <dbReference type="NCBI Taxonomy" id="1330018"/>
    <lineage>
        <taxon>Eukaryota</taxon>
        <taxon>Fungi</taxon>
        <taxon>Dikarya</taxon>
        <taxon>Basidiomycota</taxon>
        <taxon>Agaricomycotina</taxon>
        <taxon>Dacrymycetes</taxon>
        <taxon>Dacrymycetales</taxon>
        <taxon>Dacrymycetaceae</taxon>
        <taxon>Calocera</taxon>
    </lineage>
</organism>
<dbReference type="PANTHER" id="PTHR43157">
    <property type="entry name" value="PHOSPHATIDYLINOSITOL-GLYCAN BIOSYNTHESIS CLASS F PROTEIN-RELATED"/>
    <property type="match status" value="1"/>
</dbReference>
<keyword evidence="1" id="KW-0560">Oxidoreductase</keyword>
<reference evidence="3 4" key="1">
    <citation type="journal article" date="2016" name="Mol. Biol. Evol.">
        <title>Comparative Genomics of Early-Diverging Mushroom-Forming Fungi Provides Insights into the Origins of Lignocellulose Decay Capabilities.</title>
        <authorList>
            <person name="Nagy L.G."/>
            <person name="Riley R."/>
            <person name="Tritt A."/>
            <person name="Adam C."/>
            <person name="Daum C."/>
            <person name="Floudas D."/>
            <person name="Sun H."/>
            <person name="Yadav J.S."/>
            <person name="Pangilinan J."/>
            <person name="Larsson K.H."/>
            <person name="Matsuura K."/>
            <person name="Barry K."/>
            <person name="Labutti K."/>
            <person name="Kuo R."/>
            <person name="Ohm R.A."/>
            <person name="Bhattacharya S.S."/>
            <person name="Shirouzu T."/>
            <person name="Yoshinaga Y."/>
            <person name="Martin F.M."/>
            <person name="Grigoriev I.V."/>
            <person name="Hibbett D.S."/>
        </authorList>
    </citation>
    <scope>NUCLEOTIDE SEQUENCE [LARGE SCALE GENOMIC DNA]</scope>
    <source>
        <strain evidence="3 4">TUFC12733</strain>
    </source>
</reference>
<gene>
    <name evidence="3" type="ORF">CALVIDRAFT_586911</name>
</gene>
<comment type="similarity">
    <text evidence="2">Belongs to the short-chain dehydrogenases/reductases (SDR) family.</text>
</comment>
<dbReference type="Pfam" id="PF00106">
    <property type="entry name" value="adh_short"/>
    <property type="match status" value="1"/>
</dbReference>
<dbReference type="GO" id="GO:0016491">
    <property type="term" value="F:oxidoreductase activity"/>
    <property type="evidence" value="ECO:0007669"/>
    <property type="project" value="UniProtKB-KW"/>
</dbReference>
<dbReference type="Gene3D" id="3.40.50.720">
    <property type="entry name" value="NAD(P)-binding Rossmann-like Domain"/>
    <property type="match status" value="1"/>
</dbReference>
<proteinExistence type="inferred from homology"/>
<evidence type="ECO:0000313" key="3">
    <source>
        <dbReference type="EMBL" id="KZO91912.1"/>
    </source>
</evidence>
<dbReference type="STRING" id="1330018.A0A167HRQ7"/>
<dbReference type="PANTHER" id="PTHR43157:SF31">
    <property type="entry name" value="PHOSPHATIDYLINOSITOL-GLYCAN BIOSYNTHESIS CLASS F PROTEIN"/>
    <property type="match status" value="1"/>
</dbReference>
<dbReference type="EMBL" id="KV417316">
    <property type="protein sequence ID" value="KZO91912.1"/>
    <property type="molecule type" value="Genomic_DNA"/>
</dbReference>
<dbReference type="PRINTS" id="PR00080">
    <property type="entry name" value="SDRFAMILY"/>
</dbReference>
<protein>
    <submittedName>
        <fullName evidence="3">NAD-P-binding protein</fullName>
    </submittedName>
</protein>
<evidence type="ECO:0000256" key="2">
    <source>
        <dbReference type="RuleBase" id="RU000363"/>
    </source>
</evidence>
<dbReference type="PRINTS" id="PR00081">
    <property type="entry name" value="GDHRDH"/>
</dbReference>
<keyword evidence="4" id="KW-1185">Reference proteome</keyword>
<sequence>MGTWFSKRFDPVTDIPHLDGRIAIVTGANSGIGYQSALQLASHGAKVYLTTRSEQKALDTIGRIERALPALKGAGRLQALTMELSSISSAKAAAEAFLKKENRLDILINNAGTLASAYSETPEGISTVIAANHIGPFVFTTTLLPVLEATAKLPGSDVRVVNVSSSQHSAPPYTTFSTLSDFKSLCGPEAGKDSFSRKMARYGQSKLANILFTKELQRRWDEAGVPAVTLAVHPGGVATEGSINFLGPLLFTLLKPFILTPLQGAITPLFAATAPVVKAEATKWKASYLVPYGKVEVPSANARDAEVASNLWALSEKTVGEVLKNGNV</sequence>
<dbReference type="Proteomes" id="UP000076738">
    <property type="component" value="Unassembled WGS sequence"/>
</dbReference>
<dbReference type="OrthoDB" id="191139at2759"/>
<name>A0A167HRQ7_CALVF</name>
<evidence type="ECO:0000313" key="4">
    <source>
        <dbReference type="Proteomes" id="UP000076738"/>
    </source>
</evidence>
<dbReference type="InterPro" id="IPR002347">
    <property type="entry name" value="SDR_fam"/>
</dbReference>
<dbReference type="InterPro" id="IPR036291">
    <property type="entry name" value="NAD(P)-bd_dom_sf"/>
</dbReference>
<evidence type="ECO:0000256" key="1">
    <source>
        <dbReference type="ARBA" id="ARBA00023002"/>
    </source>
</evidence>
<dbReference type="SUPFAM" id="SSF51735">
    <property type="entry name" value="NAD(P)-binding Rossmann-fold domains"/>
    <property type="match status" value="1"/>
</dbReference>